<dbReference type="Pfam" id="PF09612">
    <property type="entry name" value="HtrL_YibB"/>
    <property type="match status" value="1"/>
</dbReference>
<keyword evidence="1" id="KW-1133">Transmembrane helix</keyword>
<protein>
    <submittedName>
        <fullName evidence="3">Uncharacterized protein</fullName>
    </submittedName>
</protein>
<keyword evidence="2" id="KW-1185">Reference proteome</keyword>
<organism evidence="2 3">
    <name type="scientific">Plectus sambesii</name>
    <dbReference type="NCBI Taxonomy" id="2011161"/>
    <lineage>
        <taxon>Eukaryota</taxon>
        <taxon>Metazoa</taxon>
        <taxon>Ecdysozoa</taxon>
        <taxon>Nematoda</taxon>
        <taxon>Chromadorea</taxon>
        <taxon>Plectida</taxon>
        <taxon>Plectina</taxon>
        <taxon>Plectoidea</taxon>
        <taxon>Plectidae</taxon>
        <taxon>Plectus</taxon>
    </lineage>
</organism>
<sequence>MAKVTLVGLVIFLTVCISIYLITLIHLTSEDRSSYDDYLDNLRGQFSHPRSHMRRISYERQAPLERKTRLRFMSKLVDGRSLSTTAAYEPIAAEPERLHISVSTVPSFTVPVSQVDESVTVVSALLDIGRGKWWYYRRPFEIYLDYLEQMLRLDVNMVLFVDKKAVDFALKCRTHLSSKTVLYETSLADVPLWNYRQQMIKVVELEQKNFRAEWDEAMRHHPEASSADYDLAVNSKSYFLYNASVQNPFHSSHFVWLDAGYGHGTREVFPKNFRWSPTFPPGKISLIKLTPTTDLLDNYPLEKLYRQDQSVVSGGFVAGDRTTVGTFHSLFEQQVFALLRDGKVDDDQTILVLIIRAYPQLFNVVHGDWFDAFRLFP</sequence>
<keyword evidence="1" id="KW-0472">Membrane</keyword>
<evidence type="ECO:0000313" key="2">
    <source>
        <dbReference type="Proteomes" id="UP000887566"/>
    </source>
</evidence>
<dbReference type="Proteomes" id="UP000887566">
    <property type="component" value="Unplaced"/>
</dbReference>
<keyword evidence="1" id="KW-0812">Transmembrane</keyword>
<feature type="transmembrane region" description="Helical" evidence="1">
    <location>
        <begin position="6"/>
        <end position="27"/>
    </location>
</feature>
<dbReference type="AlphaFoldDB" id="A0A914WHR0"/>
<evidence type="ECO:0000313" key="3">
    <source>
        <dbReference type="WBParaSite" id="PSAMB.scaffold3943size16295.g22987.t1"/>
    </source>
</evidence>
<dbReference type="InterPro" id="IPR011735">
    <property type="entry name" value="WlaTC/HtrL_glycosyltransf"/>
</dbReference>
<reference evidence="3" key="1">
    <citation type="submission" date="2022-11" db="UniProtKB">
        <authorList>
            <consortium name="WormBaseParasite"/>
        </authorList>
    </citation>
    <scope>IDENTIFICATION</scope>
</reference>
<dbReference type="WBParaSite" id="PSAMB.scaffold3943size16295.g22987.t1">
    <property type="protein sequence ID" value="PSAMB.scaffold3943size16295.g22987.t1"/>
    <property type="gene ID" value="PSAMB.scaffold3943size16295.g22987"/>
</dbReference>
<evidence type="ECO:0000256" key="1">
    <source>
        <dbReference type="SAM" id="Phobius"/>
    </source>
</evidence>
<accession>A0A914WHR0</accession>
<proteinExistence type="predicted"/>
<name>A0A914WHR0_9BILA</name>